<dbReference type="RefSeq" id="WP_099432211.1">
    <property type="nucleotide sequence ID" value="NZ_CAXYLI010000011.1"/>
</dbReference>
<evidence type="ECO:0000313" key="1">
    <source>
        <dbReference type="EMBL" id="ATP54178.1"/>
    </source>
</evidence>
<gene>
    <name evidence="1" type="ORF">CSV91_06275</name>
</gene>
<organism evidence="1 2">
    <name type="scientific">Collinsella aerofaciens</name>
    <dbReference type="NCBI Taxonomy" id="74426"/>
    <lineage>
        <taxon>Bacteria</taxon>
        <taxon>Bacillati</taxon>
        <taxon>Actinomycetota</taxon>
        <taxon>Coriobacteriia</taxon>
        <taxon>Coriobacteriales</taxon>
        <taxon>Coriobacteriaceae</taxon>
        <taxon>Collinsella</taxon>
    </lineage>
</organism>
<dbReference type="Proteomes" id="UP000225608">
    <property type="component" value="Chromosome"/>
</dbReference>
<reference evidence="1 2" key="1">
    <citation type="submission" date="2017-10" db="EMBL/GenBank/DDBJ databases">
        <title>Complete genome sequence of Collinsella aerofaciens isolated from the gut of a healthy adult Indian.</title>
        <authorList>
            <person name="Bag S."/>
            <person name="Ghosh T.S."/>
            <person name="Das B."/>
        </authorList>
    </citation>
    <scope>NUCLEOTIDE SEQUENCE [LARGE SCALE GENOMIC DNA]</scope>
    <source>
        <strain evidence="2">indica</strain>
    </source>
</reference>
<evidence type="ECO:0000313" key="2">
    <source>
        <dbReference type="Proteomes" id="UP000225608"/>
    </source>
</evidence>
<proteinExistence type="predicted"/>
<name>A0A2D1TXS5_9ACTN</name>
<accession>A0A2D1TXS5</accession>
<protein>
    <recommendedName>
        <fullName evidence="3">Tetratricopeptide repeat protein</fullName>
    </recommendedName>
</protein>
<dbReference type="AlphaFoldDB" id="A0A2D1TXS5"/>
<dbReference type="KEGG" id="caer:CSV91_06275"/>
<dbReference type="EMBL" id="CP024160">
    <property type="protein sequence ID" value="ATP54178.1"/>
    <property type="molecule type" value="Genomic_DNA"/>
</dbReference>
<sequence length="207" mass="24357">MPFWIVLFICVVVAYFAVTEGAKKYFDMKLQVLFNLGLYQDCIDLLDRKLARIVMSTYKQYYLRFTIYEAADMDAYADRMLDHLLEMPCSDKQRRQLAVRAFNFYIKTGDRKRAASMLEEMRPIVSKGILADSQLTYDIVFCRRHDKIDEMEAMLDTSDLGLRGKLYLLLSYQYESSGNKGEALRYRNLEKQLRDAHRPPTIKQNTH</sequence>
<evidence type="ECO:0008006" key="3">
    <source>
        <dbReference type="Google" id="ProtNLM"/>
    </source>
</evidence>